<reference evidence="2 3" key="1">
    <citation type="submission" date="2023-04" db="EMBL/GenBank/DDBJ databases">
        <title>Genome Sequence of Selenomonas sputigena ATCC 33150.</title>
        <authorList>
            <person name="Miller D.P."/>
            <person name="Anvari S."/>
            <person name="Polson S.W."/>
            <person name="Macdonald M."/>
            <person name="Mcdowell J.V."/>
        </authorList>
    </citation>
    <scope>NUCLEOTIDE SEQUENCE [LARGE SCALE GENOMIC DNA]</scope>
    <source>
        <strain evidence="2 3">ATCC 33150</strain>
    </source>
</reference>
<feature type="region of interest" description="Disordered" evidence="1">
    <location>
        <begin position="25"/>
        <end position="47"/>
    </location>
</feature>
<organism evidence="2 3">
    <name type="scientific">Selenomonas sputigena</name>
    <dbReference type="NCBI Taxonomy" id="69823"/>
    <lineage>
        <taxon>Bacteria</taxon>
        <taxon>Bacillati</taxon>
        <taxon>Bacillota</taxon>
        <taxon>Negativicutes</taxon>
        <taxon>Selenomonadales</taxon>
        <taxon>Selenomonadaceae</taxon>
        <taxon>Selenomonas</taxon>
    </lineage>
</organism>
<name>A0ABV3X4D8_9FIRM</name>
<accession>A0ABV3X4D8</accession>
<dbReference type="RefSeq" id="WP_368846790.1">
    <property type="nucleotide sequence ID" value="NZ_CP194411.1"/>
</dbReference>
<evidence type="ECO:0000313" key="3">
    <source>
        <dbReference type="Proteomes" id="UP001559623"/>
    </source>
</evidence>
<dbReference type="Proteomes" id="UP001559623">
    <property type="component" value="Unassembled WGS sequence"/>
</dbReference>
<gene>
    <name evidence="2" type="ORF">QCO44_05320</name>
</gene>
<feature type="compositionally biased region" description="Basic and acidic residues" evidence="1">
    <location>
        <begin position="25"/>
        <end position="39"/>
    </location>
</feature>
<keyword evidence="3" id="KW-1185">Reference proteome</keyword>
<proteinExistence type="predicted"/>
<dbReference type="EMBL" id="JARVLH010000003">
    <property type="protein sequence ID" value="MEX5285061.1"/>
    <property type="molecule type" value="Genomic_DNA"/>
</dbReference>
<protein>
    <submittedName>
        <fullName evidence="2">Uncharacterized protein</fullName>
    </submittedName>
</protein>
<evidence type="ECO:0000313" key="2">
    <source>
        <dbReference type="EMBL" id="MEX5285061.1"/>
    </source>
</evidence>
<evidence type="ECO:0000256" key="1">
    <source>
        <dbReference type="SAM" id="MobiDB-lite"/>
    </source>
</evidence>
<sequence length="309" mass="34106">MTKAQFLEKERRLRAATTEAEKEAIEQEYRKIDEEKDRQDDEEEERLTKEGILSPDEIADIINKKNTDYVTFDGLQQIRLGRILVTPSDIAQPLLDGSAGFVVAVDNNLSGGIGQSLYQGWTGHRIDNRNTTTYHLFKIIGDSVTGGIGSWGIGTGISMGAGGLIAAPETGGLSLSISAEGAALAGYDLVVTKNSLDNMQKDTRQFIESLDNSAKTDLKGGDKTPSGVELSYHAAKQANDRNFTLKNIDDIILNNKKTRKKEFHPNGEIRWRYQDKRGNTVITNEYGTRVITVCSHPASVNNEKYIPKN</sequence>
<comment type="caution">
    <text evidence="2">The sequence shown here is derived from an EMBL/GenBank/DDBJ whole genome shotgun (WGS) entry which is preliminary data.</text>
</comment>